<dbReference type="Proteomes" id="UP001523216">
    <property type="component" value="Unassembled WGS sequence"/>
</dbReference>
<sequence>MRAEATATGPGKIAARLAHRLGGSLDDRRHLDALLLLIRSSGDERIDELRRDVLRSLSEKLAPDGTDDALLRAQIVLATAVGISLLKAALGLEPIASAGEDDLREPLEDATRALIG</sequence>
<organism evidence="2 3">
    <name type="scientific">Paractinoplanes hotanensis</name>
    <dbReference type="NCBI Taxonomy" id="2906497"/>
    <lineage>
        <taxon>Bacteria</taxon>
        <taxon>Bacillati</taxon>
        <taxon>Actinomycetota</taxon>
        <taxon>Actinomycetes</taxon>
        <taxon>Micromonosporales</taxon>
        <taxon>Micromonosporaceae</taxon>
        <taxon>Paractinoplanes</taxon>
    </lineage>
</organism>
<dbReference type="InterPro" id="IPR036271">
    <property type="entry name" value="Tet_transcr_reg_TetR-rel_C_sf"/>
</dbReference>
<name>A0ABT0Y8U5_9ACTN</name>
<dbReference type="SUPFAM" id="SSF48498">
    <property type="entry name" value="Tetracyclin repressor-like, C-terminal domain"/>
    <property type="match status" value="1"/>
</dbReference>
<dbReference type="Pfam" id="PF17920">
    <property type="entry name" value="TetR_C_16"/>
    <property type="match status" value="1"/>
</dbReference>
<accession>A0ABT0Y8U5</accession>
<dbReference type="RefSeq" id="WP_251802195.1">
    <property type="nucleotide sequence ID" value="NZ_JAMQOL010000048.1"/>
</dbReference>
<dbReference type="Gene3D" id="1.10.357.10">
    <property type="entry name" value="Tetracycline Repressor, domain 2"/>
    <property type="match status" value="1"/>
</dbReference>
<feature type="domain" description="Tetracyclin repressor-like C-terminal" evidence="1">
    <location>
        <begin position="13"/>
        <end position="109"/>
    </location>
</feature>
<proteinExistence type="predicted"/>
<evidence type="ECO:0000313" key="2">
    <source>
        <dbReference type="EMBL" id="MCM4082466.1"/>
    </source>
</evidence>
<protein>
    <recommendedName>
        <fullName evidence="1">Tetracyclin repressor-like C-terminal domain-containing protein</fullName>
    </recommendedName>
</protein>
<keyword evidence="3" id="KW-1185">Reference proteome</keyword>
<evidence type="ECO:0000313" key="3">
    <source>
        <dbReference type="Proteomes" id="UP001523216"/>
    </source>
</evidence>
<comment type="caution">
    <text evidence="2">The sequence shown here is derived from an EMBL/GenBank/DDBJ whole genome shotgun (WGS) entry which is preliminary data.</text>
</comment>
<evidence type="ECO:0000259" key="1">
    <source>
        <dbReference type="Pfam" id="PF17920"/>
    </source>
</evidence>
<reference evidence="2 3" key="1">
    <citation type="submission" date="2022-06" db="EMBL/GenBank/DDBJ databases">
        <title>Actinoplanes abujensis sp. nov., isolated from Nigerian arid soil.</title>
        <authorList>
            <person name="Ding P."/>
        </authorList>
    </citation>
    <scope>NUCLEOTIDE SEQUENCE [LARGE SCALE GENOMIC DNA]</scope>
    <source>
        <strain evidence="3">TRM88002</strain>
    </source>
</reference>
<gene>
    <name evidence="2" type="ORF">LXN57_33350</name>
</gene>
<dbReference type="EMBL" id="JAMQOL010000048">
    <property type="protein sequence ID" value="MCM4082466.1"/>
    <property type="molecule type" value="Genomic_DNA"/>
</dbReference>
<dbReference type="InterPro" id="IPR041678">
    <property type="entry name" value="TetR_C_16"/>
</dbReference>